<comment type="similarity">
    <text evidence="1">Belongs to the initiator RepB protein family.</text>
</comment>
<name>A0AAU8U2K6_9BACT</name>
<dbReference type="SUPFAM" id="SSF46785">
    <property type="entry name" value="Winged helix' DNA-binding domain"/>
    <property type="match status" value="1"/>
</dbReference>
<sequence length="268" mass="32077">MSEFSFYFREDEFVIEATKTIKKTPNGTLVFRNKMNSILFPVNFTARDYDVFFTICWYAKQMGYAENRGAIEMPYSEIAKFYEKDINKTRFNNEIKIFRDKVLGRNGAAIYRTVEFTEDDEISSVGVFFIDIDVFRNKQILRFRLNPRALDILFKTLNFMKIDLYDFVSINGKFAKTLYRLLHQYDNLKPDKDGFKCVKFTRFDFENLMSVPIKYDSTDLNRRVIEPSVNELNEKYFKKLMFEREFSKKNKKEITGYSFKFMLNEQVV</sequence>
<dbReference type="Proteomes" id="UP000063971">
    <property type="component" value="Chromosome"/>
</dbReference>
<dbReference type="Pfam" id="PF01051">
    <property type="entry name" value="Rep3_N"/>
    <property type="match status" value="1"/>
</dbReference>
<dbReference type="Gene3D" id="1.10.10.10">
    <property type="entry name" value="Winged helix-like DNA-binding domain superfamily/Winged helix DNA-binding domain"/>
    <property type="match status" value="1"/>
</dbReference>
<dbReference type="KEGG" id="cure:CUREO_1639"/>
<dbReference type="GO" id="GO:0006270">
    <property type="term" value="P:DNA replication initiation"/>
    <property type="evidence" value="ECO:0007669"/>
    <property type="project" value="InterPro"/>
</dbReference>
<dbReference type="InterPro" id="IPR036388">
    <property type="entry name" value="WH-like_DNA-bd_sf"/>
</dbReference>
<accession>A0AAU8U2K6</accession>
<dbReference type="GO" id="GO:0003887">
    <property type="term" value="F:DNA-directed DNA polymerase activity"/>
    <property type="evidence" value="ECO:0007669"/>
    <property type="project" value="InterPro"/>
</dbReference>
<evidence type="ECO:0000259" key="2">
    <source>
        <dbReference type="Pfam" id="PF01051"/>
    </source>
</evidence>
<evidence type="ECO:0000256" key="1">
    <source>
        <dbReference type="ARBA" id="ARBA00038283"/>
    </source>
</evidence>
<proteinExistence type="inferred from homology"/>
<protein>
    <submittedName>
        <fullName evidence="3">Replication protein</fullName>
    </submittedName>
</protein>
<dbReference type="InterPro" id="IPR036390">
    <property type="entry name" value="WH_DNA-bd_sf"/>
</dbReference>
<dbReference type="Pfam" id="PF21205">
    <property type="entry name" value="Rep3_C"/>
    <property type="match status" value="1"/>
</dbReference>
<organism evidence="3 4">
    <name type="scientific">Campylobacter ureolyticus RIGS 9880</name>
    <dbReference type="NCBI Taxonomy" id="1032069"/>
    <lineage>
        <taxon>Bacteria</taxon>
        <taxon>Pseudomonadati</taxon>
        <taxon>Campylobacterota</taxon>
        <taxon>Epsilonproteobacteria</taxon>
        <taxon>Campylobacterales</taxon>
        <taxon>Campylobacteraceae</taxon>
        <taxon>Campylobacter</taxon>
    </lineage>
</organism>
<dbReference type="RefSeq" id="WP_024962904.1">
    <property type="nucleotide sequence ID" value="NZ_CP012195.1"/>
</dbReference>
<dbReference type="InterPro" id="IPR000525">
    <property type="entry name" value="Initiator_Rep_WH1"/>
</dbReference>
<dbReference type="EMBL" id="CP012195">
    <property type="protein sequence ID" value="AKT91445.1"/>
    <property type="molecule type" value="Genomic_DNA"/>
</dbReference>
<evidence type="ECO:0000313" key="4">
    <source>
        <dbReference type="Proteomes" id="UP000063971"/>
    </source>
</evidence>
<feature type="domain" description="Initiator Rep protein WH1" evidence="2">
    <location>
        <begin position="32"/>
        <end position="182"/>
    </location>
</feature>
<evidence type="ECO:0000313" key="3">
    <source>
        <dbReference type="EMBL" id="AKT91445.1"/>
    </source>
</evidence>
<gene>
    <name evidence="3" type="ORF">CUREO_1639</name>
</gene>
<reference evidence="3 4" key="1">
    <citation type="journal article" date="2015" name="Genome Announc.">
        <title>Complete Genome Sequence of the Campylobacter ureolyticus Clinical Isolate RIGS 9880.</title>
        <authorList>
            <person name="Miller W.G."/>
            <person name="Yee E."/>
            <person name="On S.L."/>
            <person name="Andersen L.P."/>
            <person name="Bono J.L."/>
        </authorList>
    </citation>
    <scope>NUCLEOTIDE SEQUENCE [LARGE SCALE GENOMIC DNA]</scope>
    <source>
        <strain evidence="3 4">RIGS 9880</strain>
    </source>
</reference>
<dbReference type="AlphaFoldDB" id="A0AAU8U2K6"/>